<feature type="compositionally biased region" description="Low complexity" evidence="2">
    <location>
        <begin position="677"/>
        <end position="686"/>
    </location>
</feature>
<dbReference type="STRING" id="4829.A0A163LNC3"/>
<keyword evidence="5" id="KW-1185">Reference proteome</keyword>
<reference evidence="4" key="1">
    <citation type="submission" date="2016-04" db="EMBL/GenBank/DDBJ databases">
        <authorList>
            <person name="Evans L.H."/>
            <person name="Alamgir A."/>
            <person name="Owens N."/>
            <person name="Weber N.D."/>
            <person name="Virtaneva K."/>
            <person name="Barbian K."/>
            <person name="Babar A."/>
            <person name="Rosenke K."/>
        </authorList>
    </citation>
    <scope>NUCLEOTIDE SEQUENCE [LARGE SCALE GENOMIC DNA]</scope>
    <source>
        <strain evidence="4">CBS 101.48</strain>
    </source>
</reference>
<dbReference type="InterPro" id="IPR007527">
    <property type="entry name" value="Znf_SWIM"/>
</dbReference>
<sequence length="762" mass="87058">MSFIDLAVDTITQQSTGPVSSFADECPATITCPRSDFEVFVTTEQRRTLCTFWDQTETLSRRRNKVFLQRFGNHDGTPYQDAVNDNGNGDNYATSEDQVPQQAGGRRGRPSLKLICHRSRPSRVAKNINRRFDPIGCSCGAYIKIRSTESDPSMVTITYNWQHDGHTPGSVRDMASSPISAGARNALGRLIENKMDWRSIKHMIRSDQGTLGNIMNSGAPLPESMRIDYNAVYYAMAKRMEKLANLDKNLASSLDLWKKKITDDGGHCFTRDLDSINSGMGVFVFGFCTAWQLTVLNQSKLVCMDSTHDTCIWKSRGKCYLYTLVARSSVTGKGVPVCFMLTNSEVMPPIEFWLKWVRDDLNYTPQRVMIDNSATEMGAIRNTFGDQCGILVCHWHILKSWKQNVVKKVKPTLAASRRLSSGEVKAHRDLAMVTLMKIMAAPTEDEFEERYQDLQAFVTEHDDWDATELLVYFDRTYLDKKETWCTAWRNKATLIYSGLIWSHLVSFGLIWSHLVSFGLNNYNIDTNNYIESWHRSLKENYLANLRSQRVDVLVYILYDMAIPDFMADHIRTVNLFQSGVLSAAEKQRKRLAYNIDVIHAASMIHSHTANELQVRSFDHNNDNSYTITINEETNTMISCSCPDAIRSGALCKHMFLVNRMERIGFPETANHQEEAPHQQQQQDTQPQPQPVLSDSMTSTYYTRVSTNLNRLSDLWASLQQNDFDDRAIPHLDHVAESLNVHWSTVTQNKTTNLQLRNRQRRF</sequence>
<evidence type="ECO:0000259" key="3">
    <source>
        <dbReference type="PROSITE" id="PS50966"/>
    </source>
</evidence>
<proteinExistence type="predicted"/>
<dbReference type="GO" id="GO:0008270">
    <property type="term" value="F:zinc ion binding"/>
    <property type="evidence" value="ECO:0007669"/>
    <property type="project" value="UniProtKB-KW"/>
</dbReference>
<dbReference type="AlphaFoldDB" id="A0A163LNC3"/>
<evidence type="ECO:0000313" key="4">
    <source>
        <dbReference type="EMBL" id="SAL94758.1"/>
    </source>
</evidence>
<dbReference type="PANTHER" id="PTHR33977">
    <property type="entry name" value="ZINC ION BINDING PROTEIN"/>
    <property type="match status" value="1"/>
</dbReference>
<feature type="domain" description="SWIM-type" evidence="3">
    <location>
        <begin position="625"/>
        <end position="662"/>
    </location>
</feature>
<gene>
    <name evidence="4" type="primary">ABSGL_00044.1 scaffold 129</name>
</gene>
<keyword evidence="1" id="KW-0479">Metal-binding</keyword>
<keyword evidence="1" id="KW-0863">Zinc-finger</keyword>
<feature type="region of interest" description="Disordered" evidence="2">
    <location>
        <begin position="670"/>
        <end position="694"/>
    </location>
</feature>
<dbReference type="InParanoid" id="A0A163LNC3"/>
<protein>
    <recommendedName>
        <fullName evidence="3">SWIM-type domain-containing protein</fullName>
    </recommendedName>
</protein>
<dbReference type="PANTHER" id="PTHR33977:SF1">
    <property type="entry name" value="ZINC ION BINDING PROTEIN"/>
    <property type="match status" value="1"/>
</dbReference>
<organism evidence="4">
    <name type="scientific">Absidia glauca</name>
    <name type="common">Pin mould</name>
    <dbReference type="NCBI Taxonomy" id="4829"/>
    <lineage>
        <taxon>Eukaryota</taxon>
        <taxon>Fungi</taxon>
        <taxon>Fungi incertae sedis</taxon>
        <taxon>Mucoromycota</taxon>
        <taxon>Mucoromycotina</taxon>
        <taxon>Mucoromycetes</taxon>
        <taxon>Mucorales</taxon>
        <taxon>Cunninghamellaceae</taxon>
        <taxon>Absidia</taxon>
    </lineage>
</organism>
<keyword evidence="1" id="KW-0862">Zinc</keyword>
<dbReference type="Pfam" id="PF04434">
    <property type="entry name" value="SWIM"/>
    <property type="match status" value="1"/>
</dbReference>
<evidence type="ECO:0000256" key="2">
    <source>
        <dbReference type="SAM" id="MobiDB-lite"/>
    </source>
</evidence>
<accession>A0A163LNC3</accession>
<dbReference type="Proteomes" id="UP000078561">
    <property type="component" value="Unassembled WGS sequence"/>
</dbReference>
<dbReference type="OrthoDB" id="2289406at2759"/>
<evidence type="ECO:0000313" key="5">
    <source>
        <dbReference type="Proteomes" id="UP000078561"/>
    </source>
</evidence>
<name>A0A163LNC3_ABSGL</name>
<dbReference type="EMBL" id="LT549931">
    <property type="protein sequence ID" value="SAL94758.1"/>
    <property type="molecule type" value="Genomic_DNA"/>
</dbReference>
<dbReference type="PROSITE" id="PS50966">
    <property type="entry name" value="ZF_SWIM"/>
    <property type="match status" value="1"/>
</dbReference>
<evidence type="ECO:0000256" key="1">
    <source>
        <dbReference type="PROSITE-ProRule" id="PRU00325"/>
    </source>
</evidence>